<gene>
    <name evidence="1" type="ORF">ACEZDJ_37430</name>
</gene>
<organism evidence="1 2">
    <name type="scientific">Streptacidiphilus cavernicola</name>
    <dbReference type="NCBI Taxonomy" id="3342716"/>
    <lineage>
        <taxon>Bacteria</taxon>
        <taxon>Bacillati</taxon>
        <taxon>Actinomycetota</taxon>
        <taxon>Actinomycetes</taxon>
        <taxon>Kitasatosporales</taxon>
        <taxon>Streptomycetaceae</taxon>
        <taxon>Streptacidiphilus</taxon>
    </lineage>
</organism>
<protein>
    <submittedName>
        <fullName evidence="1">Uncharacterized protein</fullName>
    </submittedName>
</protein>
<comment type="caution">
    <text evidence="1">The sequence shown here is derived from an EMBL/GenBank/DDBJ whole genome shotgun (WGS) entry which is preliminary data.</text>
</comment>
<reference evidence="1 2" key="1">
    <citation type="submission" date="2024-09" db="EMBL/GenBank/DDBJ databases">
        <authorList>
            <person name="Lee S.D."/>
        </authorList>
    </citation>
    <scope>NUCLEOTIDE SEQUENCE [LARGE SCALE GENOMIC DNA]</scope>
    <source>
        <strain evidence="1 2">N1-5</strain>
    </source>
</reference>
<sequence length="183" mass="20539">MRRIGEVRLSPVVEASFDQAYEEWRSSLRSVTSGAAELSEWQDRFRFAHSVGALLTSGAGDDAPPVSGPVFYGVYLHGTGLAYVGQTQEAERRLRDLPIGEDHHLANTVPPELWERVIVVQWAKLLMQLDARERTAVESMGLAVYGLALEHLLQVHMQPPLNARRRTRDGDWRPRPFALLGLT</sequence>
<proteinExistence type="predicted"/>
<accession>A0ABV6UZT4</accession>
<dbReference type="Proteomes" id="UP001592528">
    <property type="component" value="Unassembled WGS sequence"/>
</dbReference>
<evidence type="ECO:0000313" key="2">
    <source>
        <dbReference type="Proteomes" id="UP001592528"/>
    </source>
</evidence>
<name>A0ABV6UZT4_9ACTN</name>
<dbReference type="EMBL" id="JBHEZZ010000036">
    <property type="protein sequence ID" value="MFC1406980.1"/>
    <property type="molecule type" value="Genomic_DNA"/>
</dbReference>
<evidence type="ECO:0000313" key="1">
    <source>
        <dbReference type="EMBL" id="MFC1406980.1"/>
    </source>
</evidence>
<keyword evidence="2" id="KW-1185">Reference proteome</keyword>
<dbReference type="RefSeq" id="WP_051726478.1">
    <property type="nucleotide sequence ID" value="NZ_JBHEZZ010000036.1"/>
</dbReference>